<evidence type="ECO:0000313" key="4">
    <source>
        <dbReference type="EMBL" id="EYU43776.1"/>
    </source>
</evidence>
<dbReference type="GO" id="GO:0003682">
    <property type="term" value="F:chromatin binding"/>
    <property type="evidence" value="ECO:0000318"/>
    <property type="project" value="GO_Central"/>
</dbReference>
<dbReference type="PROSITE" id="PS50014">
    <property type="entry name" value="BROMODOMAIN_2"/>
    <property type="match status" value="1"/>
</dbReference>
<reference evidence="4 5" key="1">
    <citation type="journal article" date="2013" name="Proc. Natl. Acad. Sci. U.S.A.">
        <title>Fine-scale variation in meiotic recombination in Mimulus inferred from population shotgun sequencing.</title>
        <authorList>
            <person name="Hellsten U."/>
            <person name="Wright K.M."/>
            <person name="Jenkins J."/>
            <person name="Shu S."/>
            <person name="Yuan Y."/>
            <person name="Wessler S.R."/>
            <person name="Schmutz J."/>
            <person name="Willis J.H."/>
            <person name="Rokhsar D.S."/>
        </authorList>
    </citation>
    <scope>NUCLEOTIDE SEQUENCE [LARGE SCALE GENOMIC DNA]</scope>
    <source>
        <strain evidence="5">cv. DUN x IM62</strain>
    </source>
</reference>
<dbReference type="InterPro" id="IPR036427">
    <property type="entry name" value="Bromodomain-like_sf"/>
</dbReference>
<proteinExistence type="predicted"/>
<dbReference type="GO" id="GO:0000785">
    <property type="term" value="C:chromatin"/>
    <property type="evidence" value="ECO:0000318"/>
    <property type="project" value="GO_Central"/>
</dbReference>
<evidence type="ECO:0000256" key="1">
    <source>
        <dbReference type="ARBA" id="ARBA00023117"/>
    </source>
</evidence>
<dbReference type="SUPFAM" id="SSF47370">
    <property type="entry name" value="Bromodomain"/>
    <property type="match status" value="1"/>
</dbReference>
<dbReference type="Pfam" id="PF00439">
    <property type="entry name" value="Bromodomain"/>
    <property type="match status" value="1"/>
</dbReference>
<name>A0A022RUV8_ERYGU</name>
<dbReference type="GO" id="GO:0042393">
    <property type="term" value="F:histone binding"/>
    <property type="evidence" value="ECO:0000318"/>
    <property type="project" value="GO_Central"/>
</dbReference>
<sequence>QEAARVTRMQEIMPPLGNILRQITQHEWAEPFMKPVDVIGLGLHDYYQVIEKPMDFSTMKTKMEARDGTGYKNILEFCADVRLIFNNTIKYNDERDDVHIMANFLLNKFEEKWSQISPKVDEEEKRRRDEEFEMQYHIIQLAQEAAHVKMARDLTF</sequence>
<dbReference type="GO" id="GO:0004674">
    <property type="term" value="F:protein serine/threonine kinase activity"/>
    <property type="evidence" value="ECO:0000318"/>
    <property type="project" value="GO_Central"/>
</dbReference>
<organism evidence="4 5">
    <name type="scientific">Erythranthe guttata</name>
    <name type="common">Yellow monkey flower</name>
    <name type="synonym">Mimulus guttatus</name>
    <dbReference type="NCBI Taxonomy" id="4155"/>
    <lineage>
        <taxon>Eukaryota</taxon>
        <taxon>Viridiplantae</taxon>
        <taxon>Streptophyta</taxon>
        <taxon>Embryophyta</taxon>
        <taxon>Tracheophyta</taxon>
        <taxon>Spermatophyta</taxon>
        <taxon>Magnoliopsida</taxon>
        <taxon>eudicotyledons</taxon>
        <taxon>Gunneridae</taxon>
        <taxon>Pentapetalae</taxon>
        <taxon>asterids</taxon>
        <taxon>lamiids</taxon>
        <taxon>Lamiales</taxon>
        <taxon>Phrymaceae</taxon>
        <taxon>Erythranthe</taxon>
    </lineage>
</organism>
<evidence type="ECO:0000313" key="5">
    <source>
        <dbReference type="Proteomes" id="UP000030748"/>
    </source>
</evidence>
<dbReference type="PANTHER" id="PTHR45926">
    <property type="entry name" value="OSJNBA0053K19.4 PROTEIN"/>
    <property type="match status" value="1"/>
</dbReference>
<dbReference type="Proteomes" id="UP000030748">
    <property type="component" value="Unassembled WGS sequence"/>
</dbReference>
<gene>
    <name evidence="4" type="ORF">MIMGU_mgv1a019479mg</name>
</gene>
<evidence type="ECO:0000259" key="3">
    <source>
        <dbReference type="PROSITE" id="PS50014"/>
    </source>
</evidence>
<dbReference type="EMBL" id="KI630234">
    <property type="protein sequence ID" value="EYU43776.1"/>
    <property type="molecule type" value="Genomic_DNA"/>
</dbReference>
<dbReference type="AlphaFoldDB" id="A0A022RUV8"/>
<dbReference type="GO" id="GO:0005634">
    <property type="term" value="C:nucleus"/>
    <property type="evidence" value="ECO:0000318"/>
    <property type="project" value="GO_Central"/>
</dbReference>
<dbReference type="SMART" id="SM00297">
    <property type="entry name" value="BROMO"/>
    <property type="match status" value="1"/>
</dbReference>
<dbReference type="eggNOG" id="KOG1474">
    <property type="taxonomic scope" value="Eukaryota"/>
</dbReference>
<feature type="domain" description="Bromo" evidence="3">
    <location>
        <begin position="24"/>
        <end position="99"/>
    </location>
</feature>
<keyword evidence="1 2" id="KW-0103">Bromodomain</keyword>
<feature type="non-terminal residue" evidence="4">
    <location>
        <position position="1"/>
    </location>
</feature>
<dbReference type="GO" id="GO:0006357">
    <property type="term" value="P:regulation of transcription by RNA polymerase II"/>
    <property type="evidence" value="ECO:0000318"/>
    <property type="project" value="GO_Central"/>
</dbReference>
<keyword evidence="5" id="KW-1185">Reference proteome</keyword>
<dbReference type="GO" id="GO:0006338">
    <property type="term" value="P:chromatin remodeling"/>
    <property type="evidence" value="ECO:0000318"/>
    <property type="project" value="GO_Central"/>
</dbReference>
<protein>
    <recommendedName>
        <fullName evidence="3">Bromo domain-containing protein</fullName>
    </recommendedName>
</protein>
<dbReference type="STRING" id="4155.A0A022RUV8"/>
<accession>A0A022RUV8</accession>
<dbReference type="PRINTS" id="PR00503">
    <property type="entry name" value="BROMODOMAIN"/>
</dbReference>
<evidence type="ECO:0000256" key="2">
    <source>
        <dbReference type="PROSITE-ProRule" id="PRU00035"/>
    </source>
</evidence>
<dbReference type="InterPro" id="IPR001487">
    <property type="entry name" value="Bromodomain"/>
</dbReference>
<dbReference type="Gene3D" id="1.20.920.10">
    <property type="entry name" value="Bromodomain-like"/>
    <property type="match status" value="1"/>
</dbReference>